<dbReference type="GO" id="GO:0005737">
    <property type="term" value="C:cytoplasm"/>
    <property type="evidence" value="ECO:0007669"/>
    <property type="project" value="TreeGrafter"/>
</dbReference>
<dbReference type="InterPro" id="IPR004547">
    <property type="entry name" value="Glucosamine6P_isomerase"/>
</dbReference>
<dbReference type="EMBL" id="WLZY01000009">
    <property type="protein sequence ID" value="NDL59863.1"/>
    <property type="molecule type" value="Genomic_DNA"/>
</dbReference>
<dbReference type="GO" id="GO:0006046">
    <property type="term" value="P:N-acetylglucosamine catabolic process"/>
    <property type="evidence" value="ECO:0007669"/>
    <property type="project" value="TreeGrafter"/>
</dbReference>
<proteinExistence type="predicted"/>
<dbReference type="GO" id="GO:0019262">
    <property type="term" value="P:N-acetylneuraminate catabolic process"/>
    <property type="evidence" value="ECO:0007669"/>
    <property type="project" value="TreeGrafter"/>
</dbReference>
<dbReference type="Pfam" id="PF01182">
    <property type="entry name" value="Glucosamine_iso"/>
    <property type="match status" value="1"/>
</dbReference>
<dbReference type="InterPro" id="IPR006148">
    <property type="entry name" value="Glc/Gal-6P_isomerase"/>
</dbReference>
<dbReference type="PANTHER" id="PTHR11280:SF6">
    <property type="entry name" value="GLUCOSAMINE-6-PHOSPHATE ISOMERASE NAGB"/>
    <property type="match status" value="1"/>
</dbReference>
<evidence type="ECO:0000256" key="1">
    <source>
        <dbReference type="ARBA" id="ARBA00023277"/>
    </source>
</evidence>
<comment type="caution">
    <text evidence="3">The sequence shown here is derived from an EMBL/GenBank/DDBJ whole genome shotgun (WGS) entry which is preliminary data.</text>
</comment>
<dbReference type="CDD" id="cd01399">
    <property type="entry name" value="GlcN6P_deaminase"/>
    <property type="match status" value="1"/>
</dbReference>
<keyword evidence="1" id="KW-0119">Carbohydrate metabolism</keyword>
<dbReference type="GO" id="GO:0005975">
    <property type="term" value="P:carbohydrate metabolic process"/>
    <property type="evidence" value="ECO:0007669"/>
    <property type="project" value="InterPro"/>
</dbReference>
<reference evidence="3 4" key="1">
    <citation type="submission" date="2019-11" db="EMBL/GenBank/DDBJ databases">
        <authorList>
            <person name="Li X.-J."/>
            <person name="Feng X.-M."/>
        </authorList>
    </citation>
    <scope>NUCLEOTIDE SEQUENCE [LARGE SCALE GENOMIC DNA]</scope>
    <source>
        <strain evidence="3 4">XMNu-373</strain>
    </source>
</reference>
<dbReference type="Gene3D" id="3.40.50.1360">
    <property type="match status" value="1"/>
</dbReference>
<protein>
    <submittedName>
        <fullName evidence="3">Glucosamine-6-phosphate deaminase</fullName>
    </submittedName>
</protein>
<organism evidence="3 4">
    <name type="scientific">Phytoactinopolyspora mesophila</name>
    <dbReference type="NCBI Taxonomy" id="2650750"/>
    <lineage>
        <taxon>Bacteria</taxon>
        <taxon>Bacillati</taxon>
        <taxon>Actinomycetota</taxon>
        <taxon>Actinomycetes</taxon>
        <taxon>Jiangellales</taxon>
        <taxon>Jiangellaceae</taxon>
        <taxon>Phytoactinopolyspora</taxon>
    </lineage>
</organism>
<evidence type="ECO:0000313" key="3">
    <source>
        <dbReference type="EMBL" id="NDL59863.1"/>
    </source>
</evidence>
<evidence type="ECO:0000313" key="4">
    <source>
        <dbReference type="Proteomes" id="UP000460435"/>
    </source>
</evidence>
<accession>A0A7K3M9A5</accession>
<name>A0A7K3M9A5_9ACTN</name>
<dbReference type="PANTHER" id="PTHR11280">
    <property type="entry name" value="GLUCOSAMINE-6-PHOSPHATE ISOMERASE"/>
    <property type="match status" value="1"/>
</dbReference>
<dbReference type="RefSeq" id="WP_162452583.1">
    <property type="nucleotide sequence ID" value="NZ_WLZY01000009.1"/>
</dbReference>
<gene>
    <name evidence="3" type="ORF">F7O44_22570</name>
</gene>
<dbReference type="SUPFAM" id="SSF100950">
    <property type="entry name" value="NagB/RpiA/CoA transferase-like"/>
    <property type="match status" value="1"/>
</dbReference>
<feature type="domain" description="Glucosamine/galactosamine-6-phosphate isomerase" evidence="2">
    <location>
        <begin position="21"/>
        <end position="238"/>
    </location>
</feature>
<dbReference type="GO" id="GO:0004342">
    <property type="term" value="F:glucosamine-6-phosphate deaminase activity"/>
    <property type="evidence" value="ECO:0007669"/>
    <property type="project" value="InterPro"/>
</dbReference>
<dbReference type="GO" id="GO:0006043">
    <property type="term" value="P:glucosamine catabolic process"/>
    <property type="evidence" value="ECO:0007669"/>
    <property type="project" value="TreeGrafter"/>
</dbReference>
<dbReference type="InterPro" id="IPR037171">
    <property type="entry name" value="NagB/RpiA_transferase-like"/>
</dbReference>
<dbReference type="AlphaFoldDB" id="A0A7K3M9A5"/>
<keyword evidence="4" id="KW-1185">Reference proteome</keyword>
<evidence type="ECO:0000259" key="2">
    <source>
        <dbReference type="Pfam" id="PF01182"/>
    </source>
</evidence>
<sequence length="260" mass="27514">MSVNAATDGAGEGVSLRIGDDAEDAGGAAAADATAVIREAIRTRGRARVVFASAPSQETMLSALIKDAGIDWSRLYAFHMDEYVGLEPSHPQAFGQWLARRLTPVNPGGLERIMPGSDPAAEARRYTSLLAAEPIDLTCMGIGVNGHIAFNEPGEARFDDPERVRIITLDDVSRRQQVDEGLFGSLQEVPVQAVTLTVPALMAARAIVVTVLGDHKAPAVTRALTGPVDHSCPASVLRTHPAVSVHLDPAAASQLPHTHR</sequence>
<dbReference type="Proteomes" id="UP000460435">
    <property type="component" value="Unassembled WGS sequence"/>
</dbReference>
<dbReference type="GO" id="GO:0042802">
    <property type="term" value="F:identical protein binding"/>
    <property type="evidence" value="ECO:0007669"/>
    <property type="project" value="TreeGrafter"/>
</dbReference>